<gene>
    <name evidence="1" type="ORF">GWK47_051903</name>
</gene>
<keyword evidence="2" id="KW-1185">Reference proteome</keyword>
<proteinExistence type="predicted"/>
<protein>
    <submittedName>
        <fullName evidence="1">Uncharacterized protein</fullName>
    </submittedName>
</protein>
<accession>A0A8J5CQF4</accession>
<reference evidence="1" key="1">
    <citation type="submission" date="2020-07" db="EMBL/GenBank/DDBJ databases">
        <title>The High-quality genome of the commercially important snow crab, Chionoecetes opilio.</title>
        <authorList>
            <person name="Jeong J.-H."/>
            <person name="Ryu S."/>
        </authorList>
    </citation>
    <scope>NUCLEOTIDE SEQUENCE</scope>
    <source>
        <strain evidence="1">MADBK_172401_WGS</strain>
        <tissue evidence="1">Digestive gland</tissue>
    </source>
</reference>
<organism evidence="1 2">
    <name type="scientific">Chionoecetes opilio</name>
    <name type="common">Atlantic snow crab</name>
    <name type="synonym">Cancer opilio</name>
    <dbReference type="NCBI Taxonomy" id="41210"/>
    <lineage>
        <taxon>Eukaryota</taxon>
        <taxon>Metazoa</taxon>
        <taxon>Ecdysozoa</taxon>
        <taxon>Arthropoda</taxon>
        <taxon>Crustacea</taxon>
        <taxon>Multicrustacea</taxon>
        <taxon>Malacostraca</taxon>
        <taxon>Eumalacostraca</taxon>
        <taxon>Eucarida</taxon>
        <taxon>Decapoda</taxon>
        <taxon>Pleocyemata</taxon>
        <taxon>Brachyura</taxon>
        <taxon>Eubrachyura</taxon>
        <taxon>Majoidea</taxon>
        <taxon>Majidae</taxon>
        <taxon>Chionoecetes</taxon>
    </lineage>
</organism>
<name>A0A8J5CQF4_CHIOP</name>
<sequence>MSIAQESMWFSIDIVSPQSVWDPGKERGASTFYPRKINSKRSHPCKLGWNPGSSSWTYQKTRQILLSFLRRSMMLEAKKSDRTCEFDHCRWFEGRNQSTSSQGSDVERCNSSQRGGRYTYNIACQSAIWMDTTDHIPRGRDTNVLVLLHYFAGQLSGELWMRTAEGRNGVFVAVHDIR</sequence>
<dbReference type="Proteomes" id="UP000770661">
    <property type="component" value="Unassembled WGS sequence"/>
</dbReference>
<comment type="caution">
    <text evidence="1">The sequence shown here is derived from an EMBL/GenBank/DDBJ whole genome shotgun (WGS) entry which is preliminary data.</text>
</comment>
<dbReference type="AlphaFoldDB" id="A0A8J5CQF4"/>
<evidence type="ECO:0000313" key="1">
    <source>
        <dbReference type="EMBL" id="KAG0718729.1"/>
    </source>
</evidence>
<evidence type="ECO:0000313" key="2">
    <source>
        <dbReference type="Proteomes" id="UP000770661"/>
    </source>
</evidence>
<dbReference type="EMBL" id="JACEEZ010015595">
    <property type="protein sequence ID" value="KAG0718729.1"/>
    <property type="molecule type" value="Genomic_DNA"/>
</dbReference>
<dbReference type="OrthoDB" id="5949854at2759"/>